<evidence type="ECO:0000256" key="4">
    <source>
        <dbReference type="ARBA" id="ARBA00022840"/>
    </source>
</evidence>
<dbReference type="AlphaFoldDB" id="A0A841R9M4"/>
<dbReference type="PANTHER" id="PTHR43166:SF6">
    <property type="entry name" value="PHOSPHONATES IMPORT ATP-BINDING PROTEIN PHNC"/>
    <property type="match status" value="1"/>
</dbReference>
<dbReference type="Pfam" id="PF00005">
    <property type="entry name" value="ABC_tran"/>
    <property type="match status" value="1"/>
</dbReference>
<evidence type="ECO:0000256" key="3">
    <source>
        <dbReference type="ARBA" id="ARBA00022741"/>
    </source>
</evidence>
<dbReference type="PANTHER" id="PTHR43166">
    <property type="entry name" value="AMINO ACID IMPORT ATP-BINDING PROTEIN"/>
    <property type="match status" value="1"/>
</dbReference>
<dbReference type="GO" id="GO:0005524">
    <property type="term" value="F:ATP binding"/>
    <property type="evidence" value="ECO:0007669"/>
    <property type="project" value="UniProtKB-KW"/>
</dbReference>
<keyword evidence="2" id="KW-1003">Cell membrane</keyword>
<dbReference type="GO" id="GO:0016020">
    <property type="term" value="C:membrane"/>
    <property type="evidence" value="ECO:0007669"/>
    <property type="project" value="InterPro"/>
</dbReference>
<feature type="domain" description="ABC transporter" evidence="7">
    <location>
        <begin position="2"/>
        <end position="246"/>
    </location>
</feature>
<accession>A0A841R9M4</accession>
<dbReference type="InterPro" id="IPR017871">
    <property type="entry name" value="ABC_transporter-like_CS"/>
</dbReference>
<keyword evidence="3" id="KW-0547">Nucleotide-binding</keyword>
<dbReference type="GO" id="GO:0016887">
    <property type="term" value="F:ATP hydrolysis activity"/>
    <property type="evidence" value="ECO:0007669"/>
    <property type="project" value="InterPro"/>
</dbReference>
<protein>
    <submittedName>
        <fullName evidence="8">Phosphonate transport system ATP-binding protein</fullName>
    </submittedName>
</protein>
<reference evidence="8 9" key="1">
    <citation type="submission" date="2020-08" db="EMBL/GenBank/DDBJ databases">
        <title>Genomic Encyclopedia of Type Strains, Phase IV (KMG-IV): sequencing the most valuable type-strain genomes for metagenomic binning, comparative biology and taxonomic classification.</title>
        <authorList>
            <person name="Goeker M."/>
        </authorList>
    </citation>
    <scope>NUCLEOTIDE SEQUENCE [LARGE SCALE GENOMIC DNA]</scope>
    <source>
        <strain evidence="8 9">DSM 2461</strain>
    </source>
</reference>
<evidence type="ECO:0000259" key="7">
    <source>
        <dbReference type="PROSITE" id="PS50893"/>
    </source>
</evidence>
<keyword evidence="5" id="KW-1278">Translocase</keyword>
<dbReference type="EMBL" id="JACHGJ010000002">
    <property type="protein sequence ID" value="MBB6479408.1"/>
    <property type="molecule type" value="Genomic_DNA"/>
</dbReference>
<dbReference type="InterPro" id="IPR003439">
    <property type="entry name" value="ABC_transporter-like_ATP-bd"/>
</dbReference>
<keyword evidence="6" id="KW-0472">Membrane</keyword>
<evidence type="ECO:0000256" key="1">
    <source>
        <dbReference type="ARBA" id="ARBA00022448"/>
    </source>
</evidence>
<dbReference type="RefSeq" id="WP_184744624.1">
    <property type="nucleotide sequence ID" value="NZ_JACHGJ010000002.1"/>
</dbReference>
<gene>
    <name evidence="8" type="ORF">HNR50_001066</name>
</gene>
<evidence type="ECO:0000256" key="6">
    <source>
        <dbReference type="ARBA" id="ARBA00023136"/>
    </source>
</evidence>
<sequence>MLQYKKLSKTYPDGTEALKEVSFEVEKGDFLVIIGLSGSGKSTLLRCTNRLIDPTSGEILWNGEDIASLTQNQLRPVRRKIGMVFQQFNLVKRLSVLYNVLSGRLGYMDNWKSLTYRFSKEDKDKAMKALERVGLTKQAWKRASELSGGQQQRVGIARALMQEPEIILADEPVASLDPVLAHTILGYLEKLNKEDGITVICSLHYLDLVQRYATRVIGLRDGRVVYRGTGEDIRNMTDEEFKEIYGEEAERVSAGPGQSITGGVE</sequence>
<evidence type="ECO:0000256" key="5">
    <source>
        <dbReference type="ARBA" id="ARBA00022967"/>
    </source>
</evidence>
<dbReference type="InterPro" id="IPR003593">
    <property type="entry name" value="AAA+_ATPase"/>
</dbReference>
<organism evidence="8 9">
    <name type="scientific">Spirochaeta isovalerica</name>
    <dbReference type="NCBI Taxonomy" id="150"/>
    <lineage>
        <taxon>Bacteria</taxon>
        <taxon>Pseudomonadati</taxon>
        <taxon>Spirochaetota</taxon>
        <taxon>Spirochaetia</taxon>
        <taxon>Spirochaetales</taxon>
        <taxon>Spirochaetaceae</taxon>
        <taxon>Spirochaeta</taxon>
    </lineage>
</organism>
<keyword evidence="9" id="KW-1185">Reference proteome</keyword>
<dbReference type="SMART" id="SM00382">
    <property type="entry name" value="AAA"/>
    <property type="match status" value="1"/>
</dbReference>
<dbReference type="Gene3D" id="3.40.50.300">
    <property type="entry name" value="P-loop containing nucleotide triphosphate hydrolases"/>
    <property type="match status" value="1"/>
</dbReference>
<dbReference type="PROSITE" id="PS50893">
    <property type="entry name" value="ABC_TRANSPORTER_2"/>
    <property type="match status" value="1"/>
</dbReference>
<evidence type="ECO:0000313" key="9">
    <source>
        <dbReference type="Proteomes" id="UP000587760"/>
    </source>
</evidence>
<evidence type="ECO:0000313" key="8">
    <source>
        <dbReference type="EMBL" id="MBB6479408.1"/>
    </source>
</evidence>
<keyword evidence="1" id="KW-0813">Transport</keyword>
<dbReference type="SUPFAM" id="SSF52540">
    <property type="entry name" value="P-loop containing nucleoside triphosphate hydrolases"/>
    <property type="match status" value="1"/>
</dbReference>
<dbReference type="Proteomes" id="UP000587760">
    <property type="component" value="Unassembled WGS sequence"/>
</dbReference>
<dbReference type="InterPro" id="IPR012693">
    <property type="entry name" value="ABC_transpr_PhnC"/>
</dbReference>
<name>A0A841R9M4_9SPIO</name>
<proteinExistence type="predicted"/>
<dbReference type="FunFam" id="3.40.50.300:FF:000134">
    <property type="entry name" value="Iron-enterobactin ABC transporter ATP-binding protein"/>
    <property type="match status" value="1"/>
</dbReference>
<keyword evidence="4 8" id="KW-0067">ATP-binding</keyword>
<dbReference type="CDD" id="cd03256">
    <property type="entry name" value="ABC_PhnC_transporter"/>
    <property type="match status" value="1"/>
</dbReference>
<evidence type="ECO:0000256" key="2">
    <source>
        <dbReference type="ARBA" id="ARBA00022475"/>
    </source>
</evidence>
<comment type="caution">
    <text evidence="8">The sequence shown here is derived from an EMBL/GenBank/DDBJ whole genome shotgun (WGS) entry which is preliminary data.</text>
</comment>
<dbReference type="NCBIfam" id="TIGR02315">
    <property type="entry name" value="ABC_phnC"/>
    <property type="match status" value="1"/>
</dbReference>
<dbReference type="PROSITE" id="PS00211">
    <property type="entry name" value="ABC_TRANSPORTER_1"/>
    <property type="match status" value="1"/>
</dbReference>
<dbReference type="GO" id="GO:0015416">
    <property type="term" value="F:ABC-type phosphonate transporter activity"/>
    <property type="evidence" value="ECO:0007669"/>
    <property type="project" value="InterPro"/>
</dbReference>
<dbReference type="InterPro" id="IPR027417">
    <property type="entry name" value="P-loop_NTPase"/>
</dbReference>
<dbReference type="InterPro" id="IPR050086">
    <property type="entry name" value="MetN_ABC_transporter-like"/>
</dbReference>